<proteinExistence type="predicted"/>
<evidence type="ECO:0000313" key="1">
    <source>
        <dbReference type="EMBL" id="MPM76461.1"/>
    </source>
</evidence>
<sequence length="120" mass="12995">MCNVFLRLSRLVTVHFAKLHRSNDEINSCTTQGINCFTCPGFIPTICPRLTGLVGTFVAGTKLIESDKSKSVISTDIQNKGSGCFGLITSTAEHLEPILKIPVVCVNKWLFPVIAVMIAG</sequence>
<dbReference type="EMBL" id="VSSQ01027295">
    <property type="protein sequence ID" value="MPM76461.1"/>
    <property type="molecule type" value="Genomic_DNA"/>
</dbReference>
<name>A0A645CHQ4_9ZZZZ</name>
<gene>
    <name evidence="1" type="ORF">SDC9_123459</name>
</gene>
<dbReference type="AlphaFoldDB" id="A0A645CHQ4"/>
<organism evidence="1">
    <name type="scientific">bioreactor metagenome</name>
    <dbReference type="NCBI Taxonomy" id="1076179"/>
    <lineage>
        <taxon>unclassified sequences</taxon>
        <taxon>metagenomes</taxon>
        <taxon>ecological metagenomes</taxon>
    </lineage>
</organism>
<comment type="caution">
    <text evidence="1">The sequence shown here is derived from an EMBL/GenBank/DDBJ whole genome shotgun (WGS) entry which is preliminary data.</text>
</comment>
<protein>
    <submittedName>
        <fullName evidence="1">Uncharacterized protein</fullName>
    </submittedName>
</protein>
<reference evidence="1" key="1">
    <citation type="submission" date="2019-08" db="EMBL/GenBank/DDBJ databases">
        <authorList>
            <person name="Kucharzyk K."/>
            <person name="Murdoch R.W."/>
            <person name="Higgins S."/>
            <person name="Loffler F."/>
        </authorList>
    </citation>
    <scope>NUCLEOTIDE SEQUENCE</scope>
</reference>
<accession>A0A645CHQ4</accession>